<proteinExistence type="predicted"/>
<protein>
    <submittedName>
        <fullName evidence="1">Uncharacterized protein</fullName>
    </submittedName>
</protein>
<keyword evidence="2" id="KW-1185">Reference proteome</keyword>
<dbReference type="Proteomes" id="UP000296049">
    <property type="component" value="Unassembled WGS sequence"/>
</dbReference>
<dbReference type="EMBL" id="KB742833">
    <property type="protein sequence ID" value="EOB03796.1"/>
    <property type="molecule type" value="Genomic_DNA"/>
</dbReference>
<dbReference type="AlphaFoldDB" id="R0K1H4"/>
<gene>
    <name evidence="1" type="ORF">Anapl_00013</name>
</gene>
<organism evidence="1 2">
    <name type="scientific">Anas platyrhynchos</name>
    <name type="common">Mallard</name>
    <name type="synonym">Anas boschas</name>
    <dbReference type="NCBI Taxonomy" id="8839"/>
    <lineage>
        <taxon>Eukaryota</taxon>
        <taxon>Metazoa</taxon>
        <taxon>Chordata</taxon>
        <taxon>Craniata</taxon>
        <taxon>Vertebrata</taxon>
        <taxon>Euteleostomi</taxon>
        <taxon>Archelosauria</taxon>
        <taxon>Archosauria</taxon>
        <taxon>Dinosauria</taxon>
        <taxon>Saurischia</taxon>
        <taxon>Theropoda</taxon>
        <taxon>Coelurosauria</taxon>
        <taxon>Aves</taxon>
        <taxon>Neognathae</taxon>
        <taxon>Galloanserae</taxon>
        <taxon>Anseriformes</taxon>
        <taxon>Anatidae</taxon>
        <taxon>Anatinae</taxon>
        <taxon>Anas</taxon>
    </lineage>
</organism>
<evidence type="ECO:0000313" key="1">
    <source>
        <dbReference type="EMBL" id="EOB03796.1"/>
    </source>
</evidence>
<name>R0K1H4_ANAPL</name>
<sequence>MRLLFFKIVRVLLIGAREKTLRVHLCLRDLLQTPCSIHSPEPRRYGDLHVGRGRAPVAATPTGVPTVPLPLAESENAIIPANRSASCKSMVKARPLRVVRDTVLSDLEAGEGKRNNYVLGGGNKPTARDFADF</sequence>
<reference evidence="2" key="1">
    <citation type="journal article" date="2013" name="Nat. Genet.">
        <title>The duck genome and transcriptome provide insight into an avian influenza virus reservoir species.</title>
        <authorList>
            <person name="Huang Y."/>
            <person name="Li Y."/>
            <person name="Burt D.W."/>
            <person name="Chen H."/>
            <person name="Zhang Y."/>
            <person name="Qian W."/>
            <person name="Kim H."/>
            <person name="Gan S."/>
            <person name="Zhao Y."/>
            <person name="Li J."/>
            <person name="Yi K."/>
            <person name="Feng H."/>
            <person name="Zhu P."/>
            <person name="Li B."/>
            <person name="Liu Q."/>
            <person name="Fairley S."/>
            <person name="Magor K.E."/>
            <person name="Du Z."/>
            <person name="Hu X."/>
            <person name="Goodman L."/>
            <person name="Tafer H."/>
            <person name="Vignal A."/>
            <person name="Lee T."/>
            <person name="Kim K.W."/>
            <person name="Sheng Z."/>
            <person name="An Y."/>
            <person name="Searle S."/>
            <person name="Herrero J."/>
            <person name="Groenen M.A."/>
            <person name="Crooijmans R.P."/>
            <person name="Faraut T."/>
            <person name="Cai Q."/>
            <person name="Webster R.G."/>
            <person name="Aldridge J.R."/>
            <person name="Warren W.C."/>
            <person name="Bartschat S."/>
            <person name="Kehr S."/>
            <person name="Marz M."/>
            <person name="Stadler P.F."/>
            <person name="Smith J."/>
            <person name="Kraus R.H."/>
            <person name="Zhao Y."/>
            <person name="Ren L."/>
            <person name="Fei J."/>
            <person name="Morisson M."/>
            <person name="Kaiser P."/>
            <person name="Griffin D.K."/>
            <person name="Rao M."/>
            <person name="Pitel F."/>
            <person name="Wang J."/>
            <person name="Li N."/>
        </authorList>
    </citation>
    <scope>NUCLEOTIDE SEQUENCE [LARGE SCALE GENOMIC DNA]</scope>
</reference>
<accession>R0K1H4</accession>
<evidence type="ECO:0000313" key="2">
    <source>
        <dbReference type="Proteomes" id="UP000296049"/>
    </source>
</evidence>